<reference evidence="2 3" key="1">
    <citation type="submission" date="2024-03" db="EMBL/GenBank/DDBJ databases">
        <title>Chitinophaga caseinilytica sp. nov., a casein hydrolysing bacterium isolated from forest soil.</title>
        <authorList>
            <person name="Lee D.S."/>
            <person name="Han D.M."/>
            <person name="Baek J.H."/>
            <person name="Choi D.G."/>
            <person name="Jeon J.H."/>
            <person name="Jeon C.O."/>
        </authorList>
    </citation>
    <scope>NUCLEOTIDE SEQUENCE [LARGE SCALE GENOMIC DNA]</scope>
    <source>
        <strain evidence="2 3">KACC 19118</strain>
    </source>
</reference>
<dbReference type="Pfam" id="PF14344">
    <property type="entry name" value="DUF4397"/>
    <property type="match status" value="1"/>
</dbReference>
<evidence type="ECO:0000259" key="1">
    <source>
        <dbReference type="Pfam" id="PF14344"/>
    </source>
</evidence>
<evidence type="ECO:0000313" key="3">
    <source>
        <dbReference type="Proteomes" id="UP001449657"/>
    </source>
</evidence>
<keyword evidence="3" id="KW-1185">Reference proteome</keyword>
<name>A0ABZ2Z7W6_9BACT</name>
<proteinExistence type="predicted"/>
<dbReference type="InterPro" id="IPR025510">
    <property type="entry name" value="DUF4397"/>
</dbReference>
<feature type="domain" description="DUF4397" evidence="1">
    <location>
        <begin position="34"/>
        <end position="144"/>
    </location>
</feature>
<protein>
    <submittedName>
        <fullName evidence="2">DUF4397 domain-containing protein</fullName>
    </submittedName>
</protein>
<evidence type="ECO:0000313" key="2">
    <source>
        <dbReference type="EMBL" id="WZN48324.1"/>
    </source>
</evidence>
<sequence length="229" mass="25300">MRNLLTLCTVLFLFASCSRNKDDDNPLPVAAAMVYQASARTTSADMYLEPNKLNNSAMPYGSTVGYFDAIPGNRMFRVNRNGTGETLLRENIQFGVNRRYSIFFADQSTSFVKFVVEDDFPNAQAGKAFIRFFHLANGLAAVDVNYLVGSAYQPIFPNRPFETQATAENYDNFIPIDAGSHSFQVRLSPGGVVQLTQANVQLAEGKAYTLFISGDVPTHPVTLKVVTNR</sequence>
<dbReference type="EMBL" id="CP150096">
    <property type="protein sequence ID" value="WZN48324.1"/>
    <property type="molecule type" value="Genomic_DNA"/>
</dbReference>
<accession>A0ABZ2Z7W6</accession>
<organism evidence="2 3">
    <name type="scientific">Chitinophaga caseinilytica</name>
    <dbReference type="NCBI Taxonomy" id="2267521"/>
    <lineage>
        <taxon>Bacteria</taxon>
        <taxon>Pseudomonadati</taxon>
        <taxon>Bacteroidota</taxon>
        <taxon>Chitinophagia</taxon>
        <taxon>Chitinophagales</taxon>
        <taxon>Chitinophagaceae</taxon>
        <taxon>Chitinophaga</taxon>
    </lineage>
</organism>
<gene>
    <name evidence="2" type="ORF">WJU22_09060</name>
</gene>
<dbReference type="RefSeq" id="WP_341842919.1">
    <property type="nucleotide sequence ID" value="NZ_CP149792.1"/>
</dbReference>
<dbReference type="Proteomes" id="UP001449657">
    <property type="component" value="Chromosome"/>
</dbReference>
<dbReference type="PROSITE" id="PS51257">
    <property type="entry name" value="PROKAR_LIPOPROTEIN"/>
    <property type="match status" value="1"/>
</dbReference>